<sequence length="1186" mass="138159">MGYTAEQFNLLRLCHIIFDIVPEGLRTIFKQEWDKITHRAWKDTYYDFKLFLEMESPYKRKKYSNRLKVMSSGDRKDWDSSCLIYAILYSDTMREKISLVAMDNVVILRDILNEMKHKHTKLNDREFHMLVDLENATRNEIPIEIALRGPKAIGAFEKALLNGNVKLRRLLVMLIGQSGAGKTSLLKSFRGEKFDPNVDSTKGVVLNRCCCKLLDEAWTPDSAIKDQISFEANMSKSIAKKHVDQAKKTIQTYKRSKVKSDIKRKEMYSLRETSGSEKKRYAVENPVDHHPRNLNVSSQSAENSEISLSLNSASQNAENDEVPLSFDSAETKDELFKRANDTLTNPKEANTDDIICTVLDIGGQPVYDVIHPLFLSRKGVFILTHSLENDTNEESKVLVRNGTAKRKLDNNCYMTNMDQLWVWLSFVGSLNAITNKRVPVRPRVSSNYRLMPNKLPPVFLACTHKDEALKKRRDPEEMARQILKYLEGHPSREHLVSGFYLIDNTVSGSSEDKEVIKLRKDVCSVAKSLPHMNGGECIIPTRWLAFEKELKSLVQKKKRYLPLEEAKRIASKCKVVVDVENSDEFITLVSYLHDIREIIYFEGTNTVFTDVEWLINMIRKVITVEPIENWPSEPSLRASWKKLEYDGILDEQLLNHVWSEVTVEKEVTTDDLLTIMEIFSLVYRWKIEDKRYVFLVPAMLTNASSQDISDLLKDQMPPLIVHFQSSHLPLGIFPRIQVKFAEFCNRKWPQARQPKFYHNFCRFYRVGKDASFDLVLTSDIRAVYIGTIHAKEAETTDNQKLGEFCQEILEFLKTTLVVQNFPWIERMDYTLCIRCSICQPSCKNPHFPGCARDECVHLISEREILNTKEEDLFCLRNPFMSDVSIPYDHYFHWFPKPRKIPFKPVPMDISTRTALNISEEMKRWLVVGIAMMKVLLPTLRRFMQERIRTHYHRLKDRNNIHTQTRYEYLVEDGVYELNYGNINGNSRWKDQEIHFEYKVKSEVDLAKLYCLDFMAKFSGFDESCDLSAVLRILGMSGAFLKKVRRTAHRLREDVRNEWGHCNLTEWNEEKFQGCFQVMHSMVETLELAADQEEELLHQLEELENTGVERFCFGSPVDAALLNLAQNDVTLVQREVQYLRQAERKQIEEFDRISCVLEGVFKNLENLETRMTNLEQRVMELEINYKK</sequence>
<dbReference type="Pfam" id="PF16095">
    <property type="entry name" value="COR-A"/>
    <property type="match status" value="1"/>
</dbReference>
<evidence type="ECO:0000313" key="6">
    <source>
        <dbReference type="Proteomes" id="UP000887567"/>
    </source>
</evidence>
<evidence type="ECO:0000256" key="1">
    <source>
        <dbReference type="ARBA" id="ARBA00022737"/>
    </source>
</evidence>
<evidence type="ECO:0000259" key="4">
    <source>
        <dbReference type="Pfam" id="PF16095"/>
    </source>
</evidence>
<organism evidence="5 6">
    <name type="scientific">Exaiptasia diaphana</name>
    <name type="common">Tropical sea anemone</name>
    <name type="synonym">Aiptasia pulchella</name>
    <dbReference type="NCBI Taxonomy" id="2652724"/>
    <lineage>
        <taxon>Eukaryota</taxon>
        <taxon>Metazoa</taxon>
        <taxon>Cnidaria</taxon>
        <taxon>Anthozoa</taxon>
        <taxon>Hexacorallia</taxon>
        <taxon>Actiniaria</taxon>
        <taxon>Aiptasiidae</taxon>
        <taxon>Exaiptasia</taxon>
    </lineage>
</organism>
<feature type="compositionally biased region" description="Polar residues" evidence="3">
    <location>
        <begin position="294"/>
        <end position="317"/>
    </location>
</feature>
<dbReference type="InterPro" id="IPR032171">
    <property type="entry name" value="COR-A"/>
</dbReference>
<evidence type="ECO:0000313" key="5">
    <source>
        <dbReference type="EnsemblMetazoa" id="XP_020907850.1"/>
    </source>
</evidence>
<evidence type="ECO:0000256" key="2">
    <source>
        <dbReference type="SAM" id="Coils"/>
    </source>
</evidence>
<dbReference type="OrthoDB" id="5988093at2759"/>
<dbReference type="EnsemblMetazoa" id="XM_021052191.2">
    <property type="protein sequence ID" value="XP_020907850.1"/>
    <property type="gene ID" value="LOC110245892"/>
</dbReference>
<feature type="coiled-coil region" evidence="2">
    <location>
        <begin position="1156"/>
        <end position="1183"/>
    </location>
</feature>
<feature type="domain" description="COR" evidence="4">
    <location>
        <begin position="540"/>
        <end position="700"/>
    </location>
</feature>
<feature type="region of interest" description="Disordered" evidence="3">
    <location>
        <begin position="264"/>
        <end position="325"/>
    </location>
</feature>
<proteinExistence type="predicted"/>
<keyword evidence="6" id="KW-1185">Reference proteome</keyword>
<dbReference type="RefSeq" id="XP_020907850.1">
    <property type="nucleotide sequence ID" value="XM_021052191.2"/>
</dbReference>
<evidence type="ECO:0000256" key="3">
    <source>
        <dbReference type="SAM" id="MobiDB-lite"/>
    </source>
</evidence>
<dbReference type="Gene3D" id="3.40.50.300">
    <property type="entry name" value="P-loop containing nucleotide triphosphate hydrolases"/>
    <property type="match status" value="1"/>
</dbReference>
<dbReference type="Gene3D" id="1.10.10.10">
    <property type="entry name" value="Winged helix-like DNA-binding domain superfamily/Winged helix DNA-binding domain"/>
    <property type="match status" value="1"/>
</dbReference>
<dbReference type="InterPro" id="IPR027417">
    <property type="entry name" value="P-loop_NTPase"/>
</dbReference>
<reference evidence="5" key="1">
    <citation type="submission" date="2022-11" db="UniProtKB">
        <authorList>
            <consortium name="EnsemblMetazoa"/>
        </authorList>
    </citation>
    <scope>IDENTIFICATION</scope>
</reference>
<dbReference type="GeneID" id="110245892"/>
<feature type="compositionally biased region" description="Basic and acidic residues" evidence="3">
    <location>
        <begin position="264"/>
        <end position="291"/>
    </location>
</feature>
<dbReference type="Proteomes" id="UP000887567">
    <property type="component" value="Unplaced"/>
</dbReference>
<dbReference type="PANTHER" id="PTHR47508">
    <property type="entry name" value="SAM DOMAIN-CONTAINING PROTEIN-RELATED"/>
    <property type="match status" value="1"/>
</dbReference>
<accession>A0A913XQ09</accession>
<dbReference type="SUPFAM" id="SSF52540">
    <property type="entry name" value="P-loop containing nucleoside triphosphate hydrolases"/>
    <property type="match status" value="1"/>
</dbReference>
<dbReference type="PANTHER" id="PTHR47508:SF1">
    <property type="entry name" value="NON-SPECIFIC SERINE_THREONINE PROTEIN KINASE"/>
    <property type="match status" value="1"/>
</dbReference>
<protein>
    <recommendedName>
        <fullName evidence="4">COR domain-containing protein</fullName>
    </recommendedName>
</protein>
<keyword evidence="2" id="KW-0175">Coiled coil</keyword>
<dbReference type="AlphaFoldDB" id="A0A913XQ09"/>
<dbReference type="InterPro" id="IPR036388">
    <property type="entry name" value="WH-like_DNA-bd_sf"/>
</dbReference>
<name>A0A913XQ09_EXADI</name>
<keyword evidence="1" id="KW-0677">Repeat</keyword>